<dbReference type="InterPro" id="IPR022382">
    <property type="entry name" value="Mycoplasma_peptidase_DUF31"/>
</dbReference>
<dbReference type="AlphaFoldDB" id="A0A449AII0"/>
<dbReference type="NCBIfam" id="NF045842">
    <property type="entry name" value="MIP_near_MIB"/>
    <property type="match status" value="1"/>
</dbReference>
<evidence type="ECO:0000259" key="1">
    <source>
        <dbReference type="Pfam" id="PF01732"/>
    </source>
</evidence>
<geneLocation type="plasmid" evidence="2 3">
    <name>13</name>
</geneLocation>
<reference evidence="2 3" key="1">
    <citation type="submission" date="2019-01" db="EMBL/GenBank/DDBJ databases">
        <authorList>
            <consortium name="Pathogen Informatics"/>
        </authorList>
    </citation>
    <scope>NUCLEOTIDE SEQUENCE [LARGE SCALE GENOMIC DNA]</scope>
    <source>
        <strain evidence="2 3">NCTC10142</strain>
        <plasmid evidence="3">13</plasmid>
    </source>
</reference>
<organism evidence="2 3">
    <name type="scientific">Mycoplasmopsis cynos</name>
    <dbReference type="NCBI Taxonomy" id="171284"/>
    <lineage>
        <taxon>Bacteria</taxon>
        <taxon>Bacillati</taxon>
        <taxon>Mycoplasmatota</taxon>
        <taxon>Mycoplasmoidales</taxon>
        <taxon>Metamycoplasmataceae</taxon>
        <taxon>Mycoplasmopsis</taxon>
    </lineage>
</organism>
<gene>
    <name evidence="2" type="ORF">NCTC10142_00551</name>
</gene>
<keyword evidence="2" id="KW-0614">Plasmid</keyword>
<dbReference type="Proteomes" id="UP000289506">
    <property type="component" value="Plasmid 13"/>
</dbReference>
<dbReference type="NCBIfam" id="NF045841">
    <property type="entry name" value="Ig_SerProt_MIP"/>
    <property type="match status" value="1"/>
</dbReference>
<feature type="domain" description="DUF31" evidence="1">
    <location>
        <begin position="271"/>
        <end position="752"/>
    </location>
</feature>
<keyword evidence="2" id="KW-0449">Lipoprotein</keyword>
<evidence type="ECO:0000313" key="3">
    <source>
        <dbReference type="Proteomes" id="UP000289506"/>
    </source>
</evidence>
<dbReference type="EMBL" id="LR214986">
    <property type="protein sequence ID" value="VEU64791.1"/>
    <property type="molecule type" value="Genomic_DNA"/>
</dbReference>
<name>A0A449AII0_9BACT</name>
<proteinExistence type="predicted"/>
<dbReference type="Pfam" id="PF01732">
    <property type="entry name" value="Mycop_pep_DUF31"/>
    <property type="match status" value="1"/>
</dbReference>
<dbReference type="RefSeq" id="WP_129720652.1">
    <property type="nucleotide sequence ID" value="NZ_LR214986.1"/>
</dbReference>
<evidence type="ECO:0000313" key="2">
    <source>
        <dbReference type="EMBL" id="VEU64791.1"/>
    </source>
</evidence>
<dbReference type="InterPro" id="IPR022381">
    <property type="entry name" value="Uncharacterised_MG067"/>
</dbReference>
<dbReference type="PRINTS" id="PR00840">
    <property type="entry name" value="Y06768FAMILY"/>
</dbReference>
<dbReference type="PROSITE" id="PS51257">
    <property type="entry name" value="PROKAR_LIPOPROTEIN"/>
    <property type="match status" value="1"/>
</dbReference>
<sequence length="830" mass="96231">MKKTKLLLFISIGTVTSLLPLIIASCNNKTQDEKHKNDSNVLGSDFLENEETEKYLENKTIQDIFTFKSTFNSDTPLKFSNYTANEFVEKLNLKEILLEPKNNKLKFFVTNVLKEPGDSVSIYINFSESIQKNYIITGFKKGNIIEDLNITKKLSDSEFASYLNLDQESRYKKDFENYYPQLKSNEQLRSTPITEQQKQEFDKKAKELHLPTYDNANLLGFTIPKYDDKGNVIGLDLKEKETGKTSSLIDNFNKDQYKNIGLARTITNSKYANIAMQTYQFNITNWIVSYEESERKKAHELLKNDEDLSLLINNVKNQEKKTEFLDRFTKNKNNAPALKLLLDGVYEQLKEDYGSDIEASKVFTIYVKNQRAKIKKRIEDSDLKPETKKRIYPYINEAVDFYKLELLSDQKNSSDGTAWIFDYELPENGKYPTKFYFATNLHVLDQIDKDNNYFDSIGLSTLSSKSPALYNTLKINSQEERIKHFGINKEAVTRIFDGRDYLKKDPKDFIKDDKFDKKEFIDFAVFEVDFSKWNDLKDKNGSTLSEELKEEKIKEATNDYANLSDDKKVKFANFDYLTNYSKINAPLAFDRKLGKSYKEIFEQFDSLYILGFPKSKSKDFFDFYLYEGDGKYRNKPQIDAADSSFSLWTNASYKLYEKNTSNITEREKERNDFGSYLSYNLGYRTFTDKPGIIDQFISAPAIGKGFYRSKNDDKEYVSMNLGYIPKQYAPGGGASGSSVRNQDNKVVGIIHASNFRINASVAAALRSNGMNYNGLFGEYNLPQYDVIYGTGKDQQNSYRDEMKKKSKKKTWLFKNGFELENVPEEYKFKN</sequence>
<accession>A0A449AII0</accession>
<protein>
    <submittedName>
        <fullName evidence="2">Membrane-associated lipoprotein</fullName>
    </submittedName>
</protein>